<evidence type="ECO:0000256" key="3">
    <source>
        <dbReference type="ARBA" id="ARBA00022448"/>
    </source>
</evidence>
<keyword evidence="7" id="KW-1185">Reference proteome</keyword>
<evidence type="ECO:0000313" key="7">
    <source>
        <dbReference type="Proteomes" id="UP000639516"/>
    </source>
</evidence>
<organism evidence="6 7">
    <name type="scientific">Bradyrhizobium campsiandrae</name>
    <dbReference type="NCBI Taxonomy" id="1729892"/>
    <lineage>
        <taxon>Bacteria</taxon>
        <taxon>Pseudomonadati</taxon>
        <taxon>Pseudomonadota</taxon>
        <taxon>Alphaproteobacteria</taxon>
        <taxon>Hyphomicrobiales</taxon>
        <taxon>Nitrobacteraceae</taxon>
        <taxon>Bradyrhizobium</taxon>
    </lineage>
</organism>
<gene>
    <name evidence="6" type="ORF">HA482_41860</name>
</gene>
<dbReference type="Gene3D" id="3.40.190.10">
    <property type="entry name" value="Periplasmic binding protein-like II"/>
    <property type="match status" value="2"/>
</dbReference>
<keyword evidence="4" id="KW-0732">Signal</keyword>
<dbReference type="PANTHER" id="PTHR43649">
    <property type="entry name" value="ARABINOSE-BINDING PROTEIN-RELATED"/>
    <property type="match status" value="1"/>
</dbReference>
<feature type="non-terminal residue" evidence="6">
    <location>
        <position position="1"/>
    </location>
</feature>
<evidence type="ECO:0000313" key="6">
    <source>
        <dbReference type="EMBL" id="MBC9984722.1"/>
    </source>
</evidence>
<dbReference type="EMBL" id="JAATTO010000144">
    <property type="protein sequence ID" value="MBC9984722.1"/>
    <property type="molecule type" value="Genomic_DNA"/>
</dbReference>
<dbReference type="RefSeq" id="WP_188149361.1">
    <property type="nucleotide sequence ID" value="NZ_JAATTO010000144.1"/>
</dbReference>
<evidence type="ECO:0000256" key="1">
    <source>
        <dbReference type="ARBA" id="ARBA00004418"/>
    </source>
</evidence>
<proteinExistence type="inferred from homology"/>
<dbReference type="Proteomes" id="UP000639516">
    <property type="component" value="Unassembled WGS sequence"/>
</dbReference>
<evidence type="ECO:0000256" key="4">
    <source>
        <dbReference type="ARBA" id="ARBA00022729"/>
    </source>
</evidence>
<dbReference type="PANTHER" id="PTHR43649:SF34">
    <property type="entry name" value="ABC TRANSPORTER PERIPLASMIC-BINDING PROTEIN YCJN-RELATED"/>
    <property type="match status" value="1"/>
</dbReference>
<keyword evidence="5" id="KW-0574">Periplasm</keyword>
<dbReference type="InterPro" id="IPR006059">
    <property type="entry name" value="SBP"/>
</dbReference>
<name>A0ABR7UNG1_9BRAD</name>
<comment type="subcellular location">
    <subcellularLocation>
        <location evidence="1">Periplasm</location>
    </subcellularLocation>
</comment>
<comment type="caution">
    <text evidence="6">The sequence shown here is derived from an EMBL/GenBank/DDBJ whole genome shotgun (WGS) entry which is preliminary data.</text>
</comment>
<dbReference type="InterPro" id="IPR050490">
    <property type="entry name" value="Bact_solute-bd_prot1"/>
</dbReference>
<protein>
    <submittedName>
        <fullName evidence="6">Extracellular solute-binding protein</fullName>
    </submittedName>
</protein>
<dbReference type="SUPFAM" id="SSF53850">
    <property type="entry name" value="Periplasmic binding protein-like II"/>
    <property type="match status" value="1"/>
</dbReference>
<evidence type="ECO:0000256" key="5">
    <source>
        <dbReference type="ARBA" id="ARBA00022764"/>
    </source>
</evidence>
<dbReference type="Pfam" id="PF01547">
    <property type="entry name" value="SBP_bac_1"/>
    <property type="match status" value="1"/>
</dbReference>
<accession>A0ABR7UNG1</accession>
<keyword evidence="3" id="KW-0813">Transport</keyword>
<reference evidence="6 7" key="1">
    <citation type="journal article" date="2020" name="Arch. Microbiol.">
        <title>Bradyrhizobium campsiandrae sp. nov., a nitrogen-fixing bacterial strain isolated from a native leguminous tree from the Amazon adapted to flooded conditions.</title>
        <authorList>
            <person name="Cabral Michel D."/>
            <person name="Martins da Costa E."/>
            <person name="Azarias Guimaraes A."/>
            <person name="Soares de Carvalho T."/>
            <person name="Santos de Castro Caputo P."/>
            <person name="Willems A."/>
            <person name="de Souza Moreira F.M."/>
        </authorList>
    </citation>
    <scope>NUCLEOTIDE SEQUENCE [LARGE SCALE GENOMIC DNA]</scope>
    <source>
        <strain evidence="7">INPA 384B</strain>
    </source>
</reference>
<evidence type="ECO:0000256" key="2">
    <source>
        <dbReference type="ARBA" id="ARBA00008520"/>
    </source>
</evidence>
<comment type="similarity">
    <text evidence="2">Belongs to the bacterial solute-binding protein 1 family.</text>
</comment>
<sequence>LNELNSRGSLCDLIIGDSQWIGGAAENGQYVKLNDFFKKEGISMDDYMPATVVGYSEWPKNTPNYWALPAMGDAVGWTYRKDWFARPDVQKDFKAKYGREIGVPKTLDELKDIAQFFQGREIDGKKVYGASIYTERGSEGITMGVSNYLYDYGFKYDDPKKPYAMDGFVNSASAVKGLEAYKELYKCCTPPGASNSYMSEGLDAFKSGQVALQMNFFAFFPGLYRDPNVGGDKIGFFVNPAGPAGQATQLGGQGISVVSYSKNQAEALQYIKWFSGGDVQKKWWALGGYSCAKSVLNDPSFPNSAPFAKEFLQSMGMVVDFWAEPSYAQLLQAEQKRVHDYVVADKGTAQEALDGLVKDWKAIFKEEGKKF</sequence>